<comment type="caution">
    <text evidence="2">The sequence shown here is derived from an EMBL/GenBank/DDBJ whole genome shotgun (WGS) entry which is preliminary data.</text>
</comment>
<dbReference type="EMBL" id="REGN01001943">
    <property type="protein sequence ID" value="RNA31428.1"/>
    <property type="molecule type" value="Genomic_DNA"/>
</dbReference>
<evidence type="ECO:0000313" key="2">
    <source>
        <dbReference type="EMBL" id="RNA31428.1"/>
    </source>
</evidence>
<keyword evidence="3" id="KW-1185">Reference proteome</keyword>
<gene>
    <name evidence="2" type="ORF">BpHYR1_021579</name>
</gene>
<name>A0A3M7S752_BRAPC</name>
<feature type="signal peptide" evidence="1">
    <location>
        <begin position="1"/>
        <end position="16"/>
    </location>
</feature>
<keyword evidence="1" id="KW-0732">Signal</keyword>
<sequence>MLVITVLSITRTPLLSLIDLILSLQSDVIIDIGKYALRSSLRSINYFNFPIIKRVSLYNERTKT</sequence>
<accession>A0A3M7S752</accession>
<organism evidence="2 3">
    <name type="scientific">Brachionus plicatilis</name>
    <name type="common">Marine rotifer</name>
    <name type="synonym">Brachionus muelleri</name>
    <dbReference type="NCBI Taxonomy" id="10195"/>
    <lineage>
        <taxon>Eukaryota</taxon>
        <taxon>Metazoa</taxon>
        <taxon>Spiralia</taxon>
        <taxon>Gnathifera</taxon>
        <taxon>Rotifera</taxon>
        <taxon>Eurotatoria</taxon>
        <taxon>Monogononta</taxon>
        <taxon>Pseudotrocha</taxon>
        <taxon>Ploima</taxon>
        <taxon>Brachionidae</taxon>
        <taxon>Brachionus</taxon>
    </lineage>
</organism>
<dbReference type="AlphaFoldDB" id="A0A3M7S752"/>
<proteinExistence type="predicted"/>
<evidence type="ECO:0000313" key="3">
    <source>
        <dbReference type="Proteomes" id="UP000276133"/>
    </source>
</evidence>
<evidence type="ECO:0000256" key="1">
    <source>
        <dbReference type="SAM" id="SignalP"/>
    </source>
</evidence>
<reference evidence="2 3" key="1">
    <citation type="journal article" date="2018" name="Sci. Rep.">
        <title>Genomic signatures of local adaptation to the degree of environmental predictability in rotifers.</title>
        <authorList>
            <person name="Franch-Gras L."/>
            <person name="Hahn C."/>
            <person name="Garcia-Roger E.M."/>
            <person name="Carmona M.J."/>
            <person name="Serra M."/>
            <person name="Gomez A."/>
        </authorList>
    </citation>
    <scope>NUCLEOTIDE SEQUENCE [LARGE SCALE GENOMIC DNA]</scope>
    <source>
        <strain evidence="2">HYR1</strain>
    </source>
</reference>
<dbReference type="Proteomes" id="UP000276133">
    <property type="component" value="Unassembled WGS sequence"/>
</dbReference>
<feature type="chain" id="PRO_5018314687" evidence="1">
    <location>
        <begin position="17"/>
        <end position="64"/>
    </location>
</feature>
<protein>
    <submittedName>
        <fullName evidence="2">Uncharacterized protein</fullName>
    </submittedName>
</protein>